<dbReference type="SUPFAM" id="SSF48208">
    <property type="entry name" value="Six-hairpin glycosidases"/>
    <property type="match status" value="1"/>
</dbReference>
<keyword evidence="2" id="KW-0732">Signal</keyword>
<comment type="caution">
    <text evidence="3">The sequence shown here is derived from an EMBL/GenBank/DDBJ whole genome shotgun (WGS) entry which is preliminary data.</text>
</comment>
<dbReference type="Pfam" id="PF07470">
    <property type="entry name" value="Glyco_hydro_88"/>
    <property type="match status" value="1"/>
</dbReference>
<proteinExistence type="predicted"/>
<dbReference type="Proteomes" id="UP001597045">
    <property type="component" value="Unassembled WGS sequence"/>
</dbReference>
<feature type="non-terminal residue" evidence="3">
    <location>
        <position position="1"/>
    </location>
</feature>
<sequence length="339" mass="36712">AVMATAALVSAPSAHAAELCGVAQTMVTAANYWVDNGPDQAANNWQNATYHVGNLAVVRTTGVSNHRTLPWAEANKYQLPGTTFDATEYTTGEAYEDLAFFHPEPEHLQPLRDRVHAQITAGELSTWDSPEAVNLAMPAWVRLAEPDVTEAAHTLFHNVSRLYDRHTGLWWHDRRFVGTPVYWSQANGEAIAGLVKVLVALPKDDPHRGEYTRIVRQMAAKLRSLQRADGSWGADLLHPWLFGSESGGTSLITYAFGAGVTSGILDASYQKPAMKAWNWLTTKALQPSGAVGYVQGPGSAPWDHFPIKAADTSAYGVGDFLLAGQQIAHLTPGCVISQG</sequence>
<name>A0ABW3MG15_9PSEU</name>
<dbReference type="InterPro" id="IPR010905">
    <property type="entry name" value="Glyco_hydro_88"/>
</dbReference>
<evidence type="ECO:0000313" key="4">
    <source>
        <dbReference type="Proteomes" id="UP001597045"/>
    </source>
</evidence>
<reference evidence="4" key="1">
    <citation type="journal article" date="2019" name="Int. J. Syst. Evol. Microbiol.">
        <title>The Global Catalogue of Microorganisms (GCM) 10K type strain sequencing project: providing services to taxonomists for standard genome sequencing and annotation.</title>
        <authorList>
            <consortium name="The Broad Institute Genomics Platform"/>
            <consortium name="The Broad Institute Genome Sequencing Center for Infectious Disease"/>
            <person name="Wu L."/>
            <person name="Ma J."/>
        </authorList>
    </citation>
    <scope>NUCLEOTIDE SEQUENCE [LARGE SCALE GENOMIC DNA]</scope>
    <source>
        <strain evidence="4">JCM 31486</strain>
    </source>
</reference>
<dbReference type="InterPro" id="IPR012341">
    <property type="entry name" value="6hp_glycosidase-like_sf"/>
</dbReference>
<evidence type="ECO:0000256" key="2">
    <source>
        <dbReference type="SAM" id="SignalP"/>
    </source>
</evidence>
<evidence type="ECO:0000313" key="3">
    <source>
        <dbReference type="EMBL" id="MFD1048589.1"/>
    </source>
</evidence>
<dbReference type="GO" id="GO:0016787">
    <property type="term" value="F:hydrolase activity"/>
    <property type="evidence" value="ECO:0007669"/>
    <property type="project" value="UniProtKB-KW"/>
</dbReference>
<feature type="chain" id="PRO_5045457956" evidence="2">
    <location>
        <begin position="17"/>
        <end position="339"/>
    </location>
</feature>
<gene>
    <name evidence="3" type="ORF">ACFQ1S_25185</name>
</gene>
<dbReference type="EMBL" id="JBHTIS010001683">
    <property type="protein sequence ID" value="MFD1048589.1"/>
    <property type="molecule type" value="Genomic_DNA"/>
</dbReference>
<feature type="signal peptide" evidence="2">
    <location>
        <begin position="1"/>
        <end position="16"/>
    </location>
</feature>
<organism evidence="3 4">
    <name type="scientific">Kibdelosporangium lantanae</name>
    <dbReference type="NCBI Taxonomy" id="1497396"/>
    <lineage>
        <taxon>Bacteria</taxon>
        <taxon>Bacillati</taxon>
        <taxon>Actinomycetota</taxon>
        <taxon>Actinomycetes</taxon>
        <taxon>Pseudonocardiales</taxon>
        <taxon>Pseudonocardiaceae</taxon>
        <taxon>Kibdelosporangium</taxon>
    </lineage>
</organism>
<keyword evidence="4" id="KW-1185">Reference proteome</keyword>
<dbReference type="Gene3D" id="1.50.10.10">
    <property type="match status" value="1"/>
</dbReference>
<dbReference type="InterPro" id="IPR008928">
    <property type="entry name" value="6-hairpin_glycosidase_sf"/>
</dbReference>
<evidence type="ECO:0000256" key="1">
    <source>
        <dbReference type="ARBA" id="ARBA00022801"/>
    </source>
</evidence>
<protein>
    <submittedName>
        <fullName evidence="3">Glycoside hydrolase family 88 protein</fullName>
    </submittedName>
</protein>
<keyword evidence="1 3" id="KW-0378">Hydrolase</keyword>
<accession>A0ABW3MG15</accession>
<dbReference type="InterPro" id="IPR052043">
    <property type="entry name" value="PolySaccharide_Degr_Enz"/>
</dbReference>
<dbReference type="PANTHER" id="PTHR33886">
    <property type="entry name" value="UNSATURATED RHAMNOGALACTURONAN HYDROLASE (EUROFUNG)"/>
    <property type="match status" value="1"/>
</dbReference>
<dbReference type="PANTHER" id="PTHR33886:SF8">
    <property type="entry name" value="UNSATURATED RHAMNOGALACTURONAN HYDROLASE (EUROFUNG)"/>
    <property type="match status" value="1"/>
</dbReference>